<comment type="caution">
    <text evidence="2">The sequence shown here is derived from an EMBL/GenBank/DDBJ whole genome shotgun (WGS) entry which is preliminary data.</text>
</comment>
<name>A0ABT1N6B2_9GAMM</name>
<keyword evidence="3" id="KW-1185">Reference proteome</keyword>
<evidence type="ECO:0000256" key="1">
    <source>
        <dbReference type="SAM" id="SignalP"/>
    </source>
</evidence>
<protein>
    <submittedName>
        <fullName evidence="2">TrbC family F-type conjugative pilus assembly protein</fullName>
    </submittedName>
</protein>
<sequence>MQYYKKSIMTMAASLLLPIASHANQMSQAEREAFGAVHSQFENIDTTGKSSYQASQQWLDGLMVEPRKMNDQYPVDAVFNREDIKLFTQRERVNQQIRQEEAKPEWAQPVNSHFTDLSQDIASDSLNKVENRIRELYPENQDAVTVASGNAGTGLLNQNENLYYFISTSLPKASLEQILYSVSHSGGTAVIRGFLPNTSHLRETMVYLKSIIDGMDVEQAPNIILDPRLFAVFGIQNAPAMVYTRDDVQVIAKGAATPEWMIEKGRDAGKSEDLGVISDLYEIVERDLIELMEERYAQIDWKKQQEQAISRFFARQTFPTFPVSETTKVFEVDPRVVFVKDVHTGNGEQLASKGDVVNPLQGFEGNNISLFVIDPRDDRQKTLVKERLYADAKGRPHVIVSHLDKDKKFDGIGDLQNELKTQIFMMQPNYVERFRIEHLPARIDIIGGRGMWMTEYGNDYLDELHSDYIHSQG</sequence>
<accession>A0ABT1N6B2</accession>
<gene>
    <name evidence="2" type="ORF">NHN17_19720</name>
</gene>
<dbReference type="Proteomes" id="UP001524460">
    <property type="component" value="Unassembled WGS sequence"/>
</dbReference>
<organism evidence="2 3">
    <name type="scientific">Photobacterium pectinilyticum</name>
    <dbReference type="NCBI Taxonomy" id="2906793"/>
    <lineage>
        <taxon>Bacteria</taxon>
        <taxon>Pseudomonadati</taxon>
        <taxon>Pseudomonadota</taxon>
        <taxon>Gammaproteobacteria</taxon>
        <taxon>Vibrionales</taxon>
        <taxon>Vibrionaceae</taxon>
        <taxon>Photobacterium</taxon>
    </lineage>
</organism>
<evidence type="ECO:0000313" key="3">
    <source>
        <dbReference type="Proteomes" id="UP001524460"/>
    </source>
</evidence>
<reference evidence="2 3" key="1">
    <citation type="submission" date="2022-07" db="EMBL/GenBank/DDBJ databases">
        <title>Photobacterium pectinilyticum sp. nov., a marine bacterium isolated from surface seawater of Qingdao offshore.</title>
        <authorList>
            <person name="Wang X."/>
        </authorList>
    </citation>
    <scope>NUCLEOTIDE SEQUENCE [LARGE SCALE GENOMIC DNA]</scope>
    <source>
        <strain evidence="2 3">ZSDE20</strain>
    </source>
</reference>
<proteinExistence type="predicted"/>
<dbReference type="Pfam" id="PF09673">
    <property type="entry name" value="TrbC_Ftype"/>
    <property type="match status" value="1"/>
</dbReference>
<feature type="signal peptide" evidence="1">
    <location>
        <begin position="1"/>
        <end position="23"/>
    </location>
</feature>
<evidence type="ECO:0000313" key="2">
    <source>
        <dbReference type="EMBL" id="MCQ1060276.1"/>
    </source>
</evidence>
<dbReference type="InterPro" id="IPR019106">
    <property type="entry name" value="T4SS_TrbC"/>
</dbReference>
<feature type="chain" id="PRO_5046546428" evidence="1">
    <location>
        <begin position="24"/>
        <end position="473"/>
    </location>
</feature>
<keyword evidence="1" id="KW-0732">Signal</keyword>
<dbReference type="RefSeq" id="WP_255044356.1">
    <property type="nucleotide sequence ID" value="NZ_JANEYT010000063.1"/>
</dbReference>
<dbReference type="EMBL" id="JANEYT010000063">
    <property type="protein sequence ID" value="MCQ1060276.1"/>
    <property type="molecule type" value="Genomic_DNA"/>
</dbReference>